<accession>F8F916</accession>
<keyword evidence="10" id="KW-0813">Transport</keyword>
<dbReference type="HAMAP" id="MF_00454">
    <property type="entry name" value="FluC"/>
    <property type="match status" value="1"/>
</dbReference>
<dbReference type="GO" id="GO:0140114">
    <property type="term" value="P:cellular detoxification of fluoride"/>
    <property type="evidence" value="ECO:0007669"/>
    <property type="project" value="UniProtKB-UniRule"/>
</dbReference>
<dbReference type="Pfam" id="PF02537">
    <property type="entry name" value="CRCB"/>
    <property type="match status" value="1"/>
</dbReference>
<dbReference type="KEGG" id="pms:KNP414_03926"/>
<evidence type="ECO:0000256" key="1">
    <source>
        <dbReference type="ARBA" id="ARBA00004651"/>
    </source>
</evidence>
<dbReference type="HOGENOM" id="CLU_114342_2_3_9"/>
<evidence type="ECO:0000256" key="9">
    <source>
        <dbReference type="ARBA" id="ARBA00049940"/>
    </source>
</evidence>
<dbReference type="PANTHER" id="PTHR28259">
    <property type="entry name" value="FLUORIDE EXPORT PROTEIN 1-RELATED"/>
    <property type="match status" value="1"/>
</dbReference>
<keyword evidence="10" id="KW-0479">Metal-binding</keyword>
<dbReference type="InterPro" id="IPR003691">
    <property type="entry name" value="FluC"/>
</dbReference>
<dbReference type="Proteomes" id="UP000006620">
    <property type="component" value="Chromosome"/>
</dbReference>
<dbReference type="GO" id="GO:0046872">
    <property type="term" value="F:metal ion binding"/>
    <property type="evidence" value="ECO:0007669"/>
    <property type="project" value="UniProtKB-KW"/>
</dbReference>
<proteinExistence type="inferred from homology"/>
<dbReference type="PATRIC" id="fig|1036673.3.peg.3608"/>
<keyword evidence="4 10" id="KW-1133">Transmembrane helix</keyword>
<gene>
    <name evidence="10" type="primary">fluC</name>
    <name evidence="10" type="synonym">crcB</name>
    <name evidence="11" type="ordered locus">KNP414_03926</name>
</gene>
<keyword evidence="3 10" id="KW-0812">Transmembrane</keyword>
<evidence type="ECO:0000313" key="11">
    <source>
        <dbReference type="EMBL" id="AEI42464.1"/>
    </source>
</evidence>
<evidence type="ECO:0000256" key="5">
    <source>
        <dbReference type="ARBA" id="ARBA00023136"/>
    </source>
</evidence>
<dbReference type="RefSeq" id="WP_013917620.1">
    <property type="nucleotide sequence ID" value="NC_015690.1"/>
</dbReference>
<reference evidence="12" key="1">
    <citation type="submission" date="2011-06" db="EMBL/GenBank/DDBJ databases">
        <title>Complete genome sequence of Paenibacillus mucilaginosus KNP414.</title>
        <authorList>
            <person name="Wang J."/>
            <person name="Hu S."/>
            <person name="Hu X."/>
            <person name="Zhang B."/>
            <person name="Dong D."/>
            <person name="Zhang S."/>
            <person name="Zhao K."/>
            <person name="Wu D."/>
        </authorList>
    </citation>
    <scope>NUCLEOTIDE SEQUENCE [LARGE SCALE GENOMIC DNA]</scope>
    <source>
        <strain evidence="12">KNP414</strain>
    </source>
</reference>
<evidence type="ECO:0000256" key="6">
    <source>
        <dbReference type="ARBA" id="ARBA00023303"/>
    </source>
</evidence>
<feature type="transmembrane region" description="Helical" evidence="10">
    <location>
        <begin position="100"/>
        <end position="120"/>
    </location>
</feature>
<keyword evidence="10" id="KW-0915">Sodium</keyword>
<feature type="binding site" evidence="10">
    <location>
        <position position="74"/>
    </location>
    <ligand>
        <name>Na(+)</name>
        <dbReference type="ChEBI" id="CHEBI:29101"/>
        <note>structural</note>
    </ligand>
</feature>
<evidence type="ECO:0000313" key="12">
    <source>
        <dbReference type="Proteomes" id="UP000006620"/>
    </source>
</evidence>
<organism evidence="11 12">
    <name type="scientific">Paenibacillus mucilaginosus (strain KNP414)</name>
    <dbReference type="NCBI Taxonomy" id="1036673"/>
    <lineage>
        <taxon>Bacteria</taxon>
        <taxon>Bacillati</taxon>
        <taxon>Bacillota</taxon>
        <taxon>Bacilli</taxon>
        <taxon>Bacillales</taxon>
        <taxon>Paenibacillaceae</taxon>
        <taxon>Paenibacillus</taxon>
    </lineage>
</organism>
<dbReference type="AlphaFoldDB" id="F8F916"/>
<keyword evidence="10" id="KW-0406">Ion transport</keyword>
<evidence type="ECO:0000256" key="8">
    <source>
        <dbReference type="ARBA" id="ARBA00035585"/>
    </source>
</evidence>
<comment type="activity regulation">
    <text evidence="10">Na(+) is not transported, but it plays an essential structural role and its presence is essential for fluoride channel function.</text>
</comment>
<feature type="transmembrane region" description="Helical" evidence="10">
    <location>
        <begin position="36"/>
        <end position="56"/>
    </location>
</feature>
<comment type="function">
    <text evidence="9 10">Fluoride-specific ion channel. Important for reducing fluoride concentration in the cell, thus reducing its toxicity.</text>
</comment>
<protein>
    <recommendedName>
        <fullName evidence="10">Fluoride-specific ion channel FluC</fullName>
    </recommendedName>
</protein>
<evidence type="ECO:0000256" key="4">
    <source>
        <dbReference type="ARBA" id="ARBA00022989"/>
    </source>
</evidence>
<name>F8F916_PAEMK</name>
<dbReference type="GO" id="GO:0062054">
    <property type="term" value="F:fluoride channel activity"/>
    <property type="evidence" value="ECO:0007669"/>
    <property type="project" value="UniProtKB-UniRule"/>
</dbReference>
<comment type="subcellular location">
    <subcellularLocation>
        <location evidence="1 10">Cell membrane</location>
        <topology evidence="1 10">Multi-pass membrane protein</topology>
    </subcellularLocation>
</comment>
<dbReference type="PANTHER" id="PTHR28259:SF1">
    <property type="entry name" value="FLUORIDE EXPORT PROTEIN 1-RELATED"/>
    <property type="match status" value="1"/>
</dbReference>
<evidence type="ECO:0000256" key="7">
    <source>
        <dbReference type="ARBA" id="ARBA00035120"/>
    </source>
</evidence>
<comment type="catalytic activity">
    <reaction evidence="8">
        <text>fluoride(in) = fluoride(out)</text>
        <dbReference type="Rhea" id="RHEA:76159"/>
        <dbReference type="ChEBI" id="CHEBI:17051"/>
    </reaction>
    <physiologicalReaction direction="left-to-right" evidence="8">
        <dbReference type="Rhea" id="RHEA:76160"/>
    </physiologicalReaction>
</comment>
<keyword evidence="2 10" id="KW-1003">Cell membrane</keyword>
<dbReference type="GO" id="GO:0005886">
    <property type="term" value="C:plasma membrane"/>
    <property type="evidence" value="ECO:0007669"/>
    <property type="project" value="UniProtKB-SubCell"/>
</dbReference>
<dbReference type="EMBL" id="CP002869">
    <property type="protein sequence ID" value="AEI42464.1"/>
    <property type="molecule type" value="Genomic_DNA"/>
</dbReference>
<keyword evidence="6 10" id="KW-0407">Ion channel</keyword>
<evidence type="ECO:0000256" key="10">
    <source>
        <dbReference type="HAMAP-Rule" id="MF_00454"/>
    </source>
</evidence>
<reference evidence="11 12" key="2">
    <citation type="journal article" date="2013" name="Genome Announc.">
        <title>Genome Sequence of Growth-Improving Paenibacillus mucilaginosus Strain KNP414.</title>
        <authorList>
            <person name="Lu J.J."/>
            <person name="Wang J.F."/>
            <person name="Hu X.F."/>
        </authorList>
    </citation>
    <scope>NUCLEOTIDE SEQUENCE [LARGE SCALE GENOMIC DNA]</scope>
    <source>
        <strain evidence="11 12">KNP414</strain>
    </source>
</reference>
<feature type="binding site" evidence="10">
    <location>
        <position position="77"/>
    </location>
    <ligand>
        <name>Na(+)</name>
        <dbReference type="ChEBI" id="CHEBI:29101"/>
        <note>structural</note>
    </ligand>
</feature>
<keyword evidence="5 10" id="KW-0472">Membrane</keyword>
<comment type="similarity">
    <text evidence="7 10">Belongs to the fluoride channel Fluc/FEX (TC 1.A.43) family.</text>
</comment>
<evidence type="ECO:0000256" key="3">
    <source>
        <dbReference type="ARBA" id="ARBA00022692"/>
    </source>
</evidence>
<comment type="caution">
    <text evidence="10">Lacks conserved residue(s) required for the propagation of feature annotation.</text>
</comment>
<sequence length="123" mass="12930">MMSNVFLALLLVGMGGFAGAVSRYGVSRFAARRFPSWPYGTLFINLTGSFLLGWLAGAQVSKSTLLLLGSGFAGGYTTFSTFKLESDALEQGGRMRAARLYLLLSYALGGCAAYAGYALGSGQ</sequence>
<evidence type="ECO:0000256" key="2">
    <source>
        <dbReference type="ARBA" id="ARBA00022475"/>
    </source>
</evidence>